<sequence>MTNVNLMVGDEFESYGGSRM</sequence>
<name>A0A0E9SSP3_ANGAN</name>
<accession>A0A0E9SSP3</accession>
<protein>
    <submittedName>
        <fullName evidence="1">Uncharacterized protein</fullName>
    </submittedName>
</protein>
<dbReference type="AlphaFoldDB" id="A0A0E9SSP3"/>
<organism evidence="1">
    <name type="scientific">Anguilla anguilla</name>
    <name type="common">European freshwater eel</name>
    <name type="synonym">Muraena anguilla</name>
    <dbReference type="NCBI Taxonomy" id="7936"/>
    <lineage>
        <taxon>Eukaryota</taxon>
        <taxon>Metazoa</taxon>
        <taxon>Chordata</taxon>
        <taxon>Craniata</taxon>
        <taxon>Vertebrata</taxon>
        <taxon>Euteleostomi</taxon>
        <taxon>Actinopterygii</taxon>
        <taxon>Neopterygii</taxon>
        <taxon>Teleostei</taxon>
        <taxon>Anguilliformes</taxon>
        <taxon>Anguillidae</taxon>
        <taxon>Anguilla</taxon>
    </lineage>
</organism>
<reference evidence="1" key="2">
    <citation type="journal article" date="2015" name="Fish Shellfish Immunol.">
        <title>Early steps in the European eel (Anguilla anguilla)-Vibrio vulnificus interaction in the gills: Role of the RtxA13 toxin.</title>
        <authorList>
            <person name="Callol A."/>
            <person name="Pajuelo D."/>
            <person name="Ebbesson L."/>
            <person name="Teles M."/>
            <person name="MacKenzie S."/>
            <person name="Amaro C."/>
        </authorList>
    </citation>
    <scope>NUCLEOTIDE SEQUENCE</scope>
</reference>
<proteinExistence type="predicted"/>
<reference evidence="1" key="1">
    <citation type="submission" date="2014-11" db="EMBL/GenBank/DDBJ databases">
        <authorList>
            <person name="Amaro Gonzalez C."/>
        </authorList>
    </citation>
    <scope>NUCLEOTIDE SEQUENCE</scope>
</reference>
<evidence type="ECO:0000313" key="1">
    <source>
        <dbReference type="EMBL" id="JAH44321.1"/>
    </source>
</evidence>
<dbReference type="EMBL" id="GBXM01064256">
    <property type="protein sequence ID" value="JAH44321.1"/>
    <property type="molecule type" value="Transcribed_RNA"/>
</dbReference>